<evidence type="ECO:0000256" key="3">
    <source>
        <dbReference type="ARBA" id="ARBA00023163"/>
    </source>
</evidence>
<dbReference type="PROSITE" id="PS50110">
    <property type="entry name" value="RESPONSE_REGULATORY"/>
    <property type="match status" value="1"/>
</dbReference>
<gene>
    <name evidence="7" type="ORF">GCM10022395_31310</name>
</gene>
<keyword evidence="8" id="KW-1185">Reference proteome</keyword>
<dbReference type="InterPro" id="IPR011006">
    <property type="entry name" value="CheY-like_superfamily"/>
</dbReference>
<evidence type="ECO:0000259" key="5">
    <source>
        <dbReference type="PROSITE" id="PS01124"/>
    </source>
</evidence>
<dbReference type="SUPFAM" id="SSF46689">
    <property type="entry name" value="Homeodomain-like"/>
    <property type="match status" value="1"/>
</dbReference>
<evidence type="ECO:0000256" key="4">
    <source>
        <dbReference type="PROSITE-ProRule" id="PRU00169"/>
    </source>
</evidence>
<evidence type="ECO:0000259" key="6">
    <source>
        <dbReference type="PROSITE" id="PS50110"/>
    </source>
</evidence>
<dbReference type="Proteomes" id="UP001500954">
    <property type="component" value="Unassembled WGS sequence"/>
</dbReference>
<dbReference type="InterPro" id="IPR009057">
    <property type="entry name" value="Homeodomain-like_sf"/>
</dbReference>
<dbReference type="PRINTS" id="PR00032">
    <property type="entry name" value="HTHARAC"/>
</dbReference>
<dbReference type="EMBL" id="BAABCY010000085">
    <property type="protein sequence ID" value="GAA3580572.1"/>
    <property type="molecule type" value="Genomic_DNA"/>
</dbReference>
<dbReference type="SUPFAM" id="SSF52172">
    <property type="entry name" value="CheY-like"/>
    <property type="match status" value="1"/>
</dbReference>
<dbReference type="PROSITE" id="PS00041">
    <property type="entry name" value="HTH_ARAC_FAMILY_1"/>
    <property type="match status" value="1"/>
</dbReference>
<dbReference type="InterPro" id="IPR020449">
    <property type="entry name" value="Tscrpt_reg_AraC-type_HTH"/>
</dbReference>
<evidence type="ECO:0000256" key="1">
    <source>
        <dbReference type="ARBA" id="ARBA00023015"/>
    </source>
</evidence>
<evidence type="ECO:0000313" key="8">
    <source>
        <dbReference type="Proteomes" id="UP001500954"/>
    </source>
</evidence>
<dbReference type="PANTHER" id="PTHR43280:SF2">
    <property type="entry name" value="HTH-TYPE TRANSCRIPTIONAL REGULATOR EXSA"/>
    <property type="match status" value="1"/>
</dbReference>
<feature type="domain" description="Response regulatory" evidence="6">
    <location>
        <begin position="1"/>
        <end position="26"/>
    </location>
</feature>
<proteinExistence type="predicted"/>
<accession>A0ABP6YBL7</accession>
<dbReference type="InterPro" id="IPR018062">
    <property type="entry name" value="HTH_AraC-typ_CS"/>
</dbReference>
<dbReference type="SMART" id="SM00342">
    <property type="entry name" value="HTH_ARAC"/>
    <property type="match status" value="1"/>
</dbReference>
<dbReference type="Pfam" id="PF12833">
    <property type="entry name" value="HTH_18"/>
    <property type="match status" value="1"/>
</dbReference>
<keyword evidence="1" id="KW-0805">Transcription regulation</keyword>
<reference evidence="8" key="1">
    <citation type="journal article" date="2019" name="Int. J. Syst. Evol. Microbiol.">
        <title>The Global Catalogue of Microorganisms (GCM) 10K type strain sequencing project: providing services to taxonomists for standard genome sequencing and annotation.</title>
        <authorList>
            <consortium name="The Broad Institute Genomics Platform"/>
            <consortium name="The Broad Institute Genome Sequencing Center for Infectious Disease"/>
            <person name="Wu L."/>
            <person name="Ma J."/>
        </authorList>
    </citation>
    <scope>NUCLEOTIDE SEQUENCE [LARGE SCALE GENOMIC DNA]</scope>
    <source>
        <strain evidence="8">JCM 17111</strain>
    </source>
</reference>
<dbReference type="PANTHER" id="PTHR43280">
    <property type="entry name" value="ARAC-FAMILY TRANSCRIPTIONAL REGULATOR"/>
    <property type="match status" value="1"/>
</dbReference>
<evidence type="ECO:0000256" key="2">
    <source>
        <dbReference type="ARBA" id="ARBA00023125"/>
    </source>
</evidence>
<feature type="domain" description="HTH araC/xylS-type" evidence="5">
    <location>
        <begin position="58"/>
        <end position="157"/>
    </location>
</feature>
<evidence type="ECO:0000313" key="7">
    <source>
        <dbReference type="EMBL" id="GAA3580572.1"/>
    </source>
</evidence>
<name>A0ABP6YBL7_9FLAO</name>
<sequence>MEYGADDYVTKPFNLEILNARVKNLIASRKTLRETFRKEVLLKPKDIAINNVDEQFIEKVMALIEEHMADSKFTVAMLAKEIGMSHSVLYRKIMALTGQNINEFLKSVKLSRAAQLIKDSSYTINEISDLTGFSNPKYFSTCFKKKYGVTPTKYRSN</sequence>
<keyword evidence="2" id="KW-0238">DNA-binding</keyword>
<dbReference type="InterPro" id="IPR001789">
    <property type="entry name" value="Sig_transdc_resp-reg_receiver"/>
</dbReference>
<comment type="caution">
    <text evidence="7">The sequence shown here is derived from an EMBL/GenBank/DDBJ whole genome shotgun (WGS) entry which is preliminary data.</text>
</comment>
<dbReference type="Gene3D" id="1.10.10.60">
    <property type="entry name" value="Homeodomain-like"/>
    <property type="match status" value="2"/>
</dbReference>
<comment type="caution">
    <text evidence="4">Lacks conserved residue(s) required for the propagation of feature annotation.</text>
</comment>
<dbReference type="PROSITE" id="PS01124">
    <property type="entry name" value="HTH_ARAC_FAMILY_2"/>
    <property type="match status" value="1"/>
</dbReference>
<organism evidence="7 8">
    <name type="scientific">Snuella lapsa</name>
    <dbReference type="NCBI Taxonomy" id="870481"/>
    <lineage>
        <taxon>Bacteria</taxon>
        <taxon>Pseudomonadati</taxon>
        <taxon>Bacteroidota</taxon>
        <taxon>Flavobacteriia</taxon>
        <taxon>Flavobacteriales</taxon>
        <taxon>Flavobacteriaceae</taxon>
        <taxon>Snuella</taxon>
    </lineage>
</organism>
<keyword evidence="3" id="KW-0804">Transcription</keyword>
<protein>
    <submittedName>
        <fullName evidence="7">Uncharacterized protein</fullName>
    </submittedName>
</protein>
<dbReference type="InterPro" id="IPR018060">
    <property type="entry name" value="HTH_AraC"/>
</dbReference>
<dbReference type="Gene3D" id="6.10.250.690">
    <property type="match status" value="1"/>
</dbReference>